<feature type="domain" description="AN1-type" evidence="6">
    <location>
        <begin position="101"/>
        <end position="147"/>
    </location>
</feature>
<feature type="domain" description="A20-type" evidence="5">
    <location>
        <begin position="16"/>
        <end position="50"/>
    </location>
</feature>
<dbReference type="PANTHER" id="PTHR10634">
    <property type="entry name" value="AN1-TYPE ZINC FINGER PROTEIN"/>
    <property type="match status" value="1"/>
</dbReference>
<keyword evidence="1" id="KW-0479">Metal-binding</keyword>
<reference evidence="7" key="1">
    <citation type="submission" date="2022-03" db="EMBL/GenBank/DDBJ databases">
        <title>Draft genome sequence of Aduncisulcus paluster, a free-living microaerophilic Fornicata.</title>
        <authorList>
            <person name="Yuyama I."/>
            <person name="Kume K."/>
            <person name="Tamura T."/>
            <person name="Inagaki Y."/>
            <person name="Hashimoto T."/>
        </authorList>
    </citation>
    <scope>NUCLEOTIDE SEQUENCE</scope>
    <source>
        <strain evidence="7">NY0171</strain>
    </source>
</reference>
<dbReference type="EMBL" id="BQXS01010865">
    <property type="protein sequence ID" value="GKT34778.1"/>
    <property type="molecule type" value="Genomic_DNA"/>
</dbReference>
<protein>
    <submittedName>
        <fullName evidence="7">Zinc finger A20 and AN1 domain-containing stress-associated protein 1-like</fullName>
    </submittedName>
</protein>
<dbReference type="Gene3D" id="4.10.1110.10">
    <property type="entry name" value="AN1-like Zinc finger"/>
    <property type="match status" value="1"/>
</dbReference>
<organism evidence="7 8">
    <name type="scientific">Aduncisulcus paluster</name>
    <dbReference type="NCBI Taxonomy" id="2918883"/>
    <lineage>
        <taxon>Eukaryota</taxon>
        <taxon>Metamonada</taxon>
        <taxon>Carpediemonas-like organisms</taxon>
        <taxon>Aduncisulcus</taxon>
    </lineage>
</organism>
<dbReference type="InterPro" id="IPR035896">
    <property type="entry name" value="AN1-like_Znf"/>
</dbReference>
<dbReference type="Pfam" id="PF01428">
    <property type="entry name" value="zf-AN1"/>
    <property type="match status" value="1"/>
</dbReference>
<keyword evidence="2 4" id="KW-0863">Zinc-finger</keyword>
<dbReference type="InterPro" id="IPR002653">
    <property type="entry name" value="Znf_A20"/>
</dbReference>
<evidence type="ECO:0000313" key="7">
    <source>
        <dbReference type="EMBL" id="GKT34778.1"/>
    </source>
</evidence>
<evidence type="ECO:0000256" key="1">
    <source>
        <dbReference type="ARBA" id="ARBA00022723"/>
    </source>
</evidence>
<dbReference type="SMART" id="SM00154">
    <property type="entry name" value="ZnF_AN1"/>
    <property type="match status" value="1"/>
</dbReference>
<dbReference type="SMART" id="SM00259">
    <property type="entry name" value="ZnF_A20"/>
    <property type="match status" value="1"/>
</dbReference>
<evidence type="ECO:0000313" key="8">
    <source>
        <dbReference type="Proteomes" id="UP001057375"/>
    </source>
</evidence>
<dbReference type="SUPFAM" id="SSF118310">
    <property type="entry name" value="AN1-like Zinc finger"/>
    <property type="match status" value="1"/>
</dbReference>
<dbReference type="PROSITE" id="PS51039">
    <property type="entry name" value="ZF_AN1"/>
    <property type="match status" value="1"/>
</dbReference>
<evidence type="ECO:0000256" key="2">
    <source>
        <dbReference type="ARBA" id="ARBA00022771"/>
    </source>
</evidence>
<gene>
    <name evidence="7" type="ORF">ADUPG1_008069</name>
</gene>
<dbReference type="InterPro" id="IPR050652">
    <property type="entry name" value="AN1_A20_ZnFinger"/>
</dbReference>
<keyword evidence="3" id="KW-0862">Zinc</keyword>
<evidence type="ECO:0000256" key="3">
    <source>
        <dbReference type="ARBA" id="ARBA00022833"/>
    </source>
</evidence>
<evidence type="ECO:0000259" key="5">
    <source>
        <dbReference type="PROSITE" id="PS51036"/>
    </source>
</evidence>
<evidence type="ECO:0000256" key="4">
    <source>
        <dbReference type="PROSITE-ProRule" id="PRU00449"/>
    </source>
</evidence>
<name>A0ABQ5KQM0_9EUKA</name>
<dbReference type="Pfam" id="PF01754">
    <property type="entry name" value="zf-A20"/>
    <property type="match status" value="1"/>
</dbReference>
<keyword evidence="8" id="KW-1185">Reference proteome</keyword>
<dbReference type="PROSITE" id="PS51036">
    <property type="entry name" value="ZF_A20"/>
    <property type="match status" value="1"/>
</dbReference>
<accession>A0ABQ5KQM0</accession>
<evidence type="ECO:0000259" key="6">
    <source>
        <dbReference type="PROSITE" id="PS51039"/>
    </source>
</evidence>
<dbReference type="PANTHER" id="PTHR10634:SF67">
    <property type="entry name" value="AN1-TYPE ZINC FINGER PROTEIN 3"/>
    <property type="match status" value="1"/>
</dbReference>
<dbReference type="Proteomes" id="UP001057375">
    <property type="component" value="Unassembled WGS sequence"/>
</dbReference>
<dbReference type="SUPFAM" id="SSF57716">
    <property type="entry name" value="Glucocorticoid receptor-like (DNA-binding domain)"/>
    <property type="match status" value="1"/>
</dbReference>
<dbReference type="InterPro" id="IPR000058">
    <property type="entry name" value="Znf_AN1"/>
</dbReference>
<dbReference type="Gene3D" id="1.20.5.4770">
    <property type="match status" value="1"/>
</dbReference>
<comment type="caution">
    <text evidence="7">The sequence shown here is derived from an EMBL/GenBank/DDBJ whole genome shotgun (WGS) entry which is preliminary data.</text>
</comment>
<sequence length="166" mass="19206">MDTHKRQQSNDDSSAQKKSIPCRGGCGFFGSLEHSGYCSICYKQLHPSDISVEKEEKPLIIEKSLFPPKIKQELKEEEEKEIIQKKPSKEKTDKALKKIKKAKKNRCQICRKKLGFMPFKCQCGLCFCSEHRLPSDHSCSFDHRSIQSQHILEANPVILQRMKERL</sequence>
<proteinExistence type="predicted"/>